<dbReference type="EMBL" id="DRLD01000326">
    <property type="protein sequence ID" value="HED11344.1"/>
    <property type="molecule type" value="Genomic_DNA"/>
</dbReference>
<dbReference type="Gene3D" id="2.30.260.10">
    <property type="entry name" value="putative xylanase like domain"/>
    <property type="match status" value="1"/>
</dbReference>
<organism evidence="2">
    <name type="scientific">Caldithrix abyssi</name>
    <dbReference type="NCBI Taxonomy" id="187145"/>
    <lineage>
        <taxon>Bacteria</taxon>
        <taxon>Pseudomonadati</taxon>
        <taxon>Calditrichota</taxon>
        <taxon>Calditrichia</taxon>
        <taxon>Calditrichales</taxon>
        <taxon>Calditrichaceae</taxon>
        <taxon>Caldithrix</taxon>
    </lineage>
</organism>
<evidence type="ECO:0000313" key="2">
    <source>
        <dbReference type="EMBL" id="HED11344.1"/>
    </source>
</evidence>
<proteinExistence type="predicted"/>
<comment type="caution">
    <text evidence="2">The sequence shown here is derived from an EMBL/GenBank/DDBJ whole genome shotgun (WGS) entry which is preliminary data.</text>
</comment>
<dbReference type="AlphaFoldDB" id="A0A7V1LNL9"/>
<gene>
    <name evidence="2" type="ORF">ENJ10_11700</name>
</gene>
<name>A0A7V1LNL9_CALAY</name>
<protein>
    <submittedName>
        <fullName evidence="2">DUF1460 domain-containing protein</fullName>
    </submittedName>
</protein>
<evidence type="ECO:0000256" key="1">
    <source>
        <dbReference type="SAM" id="SignalP"/>
    </source>
</evidence>
<feature type="chain" id="PRO_5031045508" evidence="1">
    <location>
        <begin position="22"/>
        <end position="404"/>
    </location>
</feature>
<feature type="signal peptide" evidence="1">
    <location>
        <begin position="1"/>
        <end position="21"/>
    </location>
</feature>
<dbReference type="Proteomes" id="UP000886005">
    <property type="component" value="Unassembled WGS sequence"/>
</dbReference>
<sequence length="404" mass="44985">MPSVTRNTLILLCLLIAGLSAQNNFDANSDYFERGRFSLVSSGVMTPLKGYRPLPSRTIAVNPQKIIPGAVLYIPQLAGAKLTDGSVHDGYFFAHALMSADGNNELAVYRWQGVKPLPGKVTVFRVYGVMEKAARTRFELSYRVNRPKPVYEMVAGDLDTLLRSRNKKIKSLSERIEYYSALGKGTPYAIYNLGEGADAPIDPDPTIDLARVDCMTFCENTLAMSLADSYKAMYDSLQNIRYKNGTIEYTHRNHYTIADWLPNNSRFLYDATGEIGGNKLKPMTKTIDRPGFYKKAGVPDSIVARAAGRETLTVHYIPTAALKSIIPRLKGGEIVSIVSTFPGIVSAHMGIVVRDEWGNVTFRHASSSKSTHEVTDVRFEDYVDMLSRSKTRVGMIFMRVREHS</sequence>
<reference evidence="2" key="1">
    <citation type="journal article" date="2020" name="mSystems">
        <title>Genome- and Community-Level Interaction Insights into Carbon Utilization and Element Cycling Functions of Hydrothermarchaeota in Hydrothermal Sediment.</title>
        <authorList>
            <person name="Zhou Z."/>
            <person name="Liu Y."/>
            <person name="Xu W."/>
            <person name="Pan J."/>
            <person name="Luo Z.H."/>
            <person name="Li M."/>
        </authorList>
    </citation>
    <scope>NUCLEOTIDE SEQUENCE [LARGE SCALE GENOMIC DNA]</scope>
    <source>
        <strain evidence="2">HyVt-456</strain>
    </source>
</reference>
<accession>A0A7V1LNL9</accession>
<keyword evidence="1" id="KW-0732">Signal</keyword>
<dbReference type="InterPro" id="IPR038765">
    <property type="entry name" value="Papain-like_cys_pep_sf"/>
</dbReference>
<dbReference type="SUPFAM" id="SSF54001">
    <property type="entry name" value="Cysteine proteinases"/>
    <property type="match status" value="1"/>
</dbReference>
<dbReference type="Pfam" id="PF07313">
    <property type="entry name" value="AmiA-like"/>
    <property type="match status" value="1"/>
</dbReference>
<dbReference type="Gene3D" id="1.10.3670.10">
    <property type="entry name" value="Putative xylanase like domain"/>
    <property type="match status" value="1"/>
</dbReference>
<dbReference type="InterPro" id="IPR010846">
    <property type="entry name" value="AmiA-like"/>
</dbReference>